<evidence type="ECO:0000259" key="5">
    <source>
        <dbReference type="PROSITE" id="PS50042"/>
    </source>
</evidence>
<keyword evidence="2" id="KW-0116">cAMP-binding</keyword>
<dbReference type="EMBL" id="JAKKPZ010000013">
    <property type="protein sequence ID" value="KAI1714536.1"/>
    <property type="molecule type" value="Genomic_DNA"/>
</dbReference>
<dbReference type="InterPro" id="IPR018490">
    <property type="entry name" value="cNMP-bd_dom_sf"/>
</dbReference>
<name>A0AAD4N2D3_9BILA</name>
<evidence type="ECO:0000313" key="6">
    <source>
        <dbReference type="EMBL" id="KAI1714536.1"/>
    </source>
</evidence>
<feature type="region of interest" description="Disordered" evidence="4">
    <location>
        <begin position="276"/>
        <end position="307"/>
    </location>
</feature>
<dbReference type="SMART" id="SM00100">
    <property type="entry name" value="cNMP"/>
    <property type="match status" value="1"/>
</dbReference>
<comment type="caution">
    <text evidence="6">The sequence shown here is derived from an EMBL/GenBank/DDBJ whole genome shotgun (WGS) entry which is preliminary data.</text>
</comment>
<dbReference type="PROSITE" id="PS00889">
    <property type="entry name" value="CNMP_BINDING_2"/>
    <property type="match status" value="1"/>
</dbReference>
<feature type="region of interest" description="Disordered" evidence="4">
    <location>
        <begin position="347"/>
        <end position="374"/>
    </location>
</feature>
<dbReference type="GO" id="GO:0005829">
    <property type="term" value="C:cytosol"/>
    <property type="evidence" value="ECO:0007669"/>
    <property type="project" value="TreeGrafter"/>
</dbReference>
<keyword evidence="7" id="KW-1185">Reference proteome</keyword>
<dbReference type="Proteomes" id="UP001201812">
    <property type="component" value="Unassembled WGS sequence"/>
</dbReference>
<evidence type="ECO:0000313" key="7">
    <source>
        <dbReference type="Proteomes" id="UP001201812"/>
    </source>
</evidence>
<dbReference type="InterPro" id="IPR014710">
    <property type="entry name" value="RmlC-like_jellyroll"/>
</dbReference>
<dbReference type="GO" id="GO:0004862">
    <property type="term" value="F:cAMP-dependent protein kinase inhibitor activity"/>
    <property type="evidence" value="ECO:0007669"/>
    <property type="project" value="TreeGrafter"/>
</dbReference>
<protein>
    <submittedName>
        <fullName evidence="6">Cyclic nucleotide-binding domain-containing protein</fullName>
    </submittedName>
</protein>
<feature type="domain" description="Cyclic nucleotide-binding" evidence="5">
    <location>
        <begin position="222"/>
        <end position="265"/>
    </location>
</feature>
<dbReference type="InterPro" id="IPR018488">
    <property type="entry name" value="cNMP-bd_CS"/>
</dbReference>
<dbReference type="PROSITE" id="PS00888">
    <property type="entry name" value="CNMP_BINDING_1"/>
    <property type="match status" value="1"/>
</dbReference>
<feature type="compositionally biased region" description="Low complexity" evidence="4">
    <location>
        <begin position="364"/>
        <end position="374"/>
    </location>
</feature>
<dbReference type="Gene3D" id="2.60.120.10">
    <property type="entry name" value="Jelly Rolls"/>
    <property type="match status" value="2"/>
</dbReference>
<evidence type="ECO:0000256" key="3">
    <source>
        <dbReference type="ARBA" id="ARBA00023149"/>
    </source>
</evidence>
<dbReference type="PANTHER" id="PTHR11635:SF152">
    <property type="entry name" value="CAMP-DEPENDENT PROTEIN KINASE TYPE I REGULATORY SUBUNIT-RELATED"/>
    <property type="match status" value="1"/>
</dbReference>
<dbReference type="InterPro" id="IPR000595">
    <property type="entry name" value="cNMP-bd_dom"/>
</dbReference>
<dbReference type="PANTHER" id="PTHR11635">
    <property type="entry name" value="CAMP-DEPENDENT PROTEIN KINASE REGULATORY CHAIN"/>
    <property type="match status" value="1"/>
</dbReference>
<gene>
    <name evidence="6" type="ORF">DdX_08636</name>
</gene>
<dbReference type="SUPFAM" id="SSF51206">
    <property type="entry name" value="cAMP-binding domain-like"/>
    <property type="match status" value="2"/>
</dbReference>
<dbReference type="CDD" id="cd00038">
    <property type="entry name" value="CAP_ED"/>
    <property type="match status" value="1"/>
</dbReference>
<evidence type="ECO:0000256" key="1">
    <source>
        <dbReference type="ARBA" id="ARBA00005753"/>
    </source>
</evidence>
<sequence>MDRLSRQELLEEIQQRDELITRLKSQLEQYQNYLHGRKIAVSAPETDSCEYSPDGKFFHKDPKTFATIESTLLANEFLCQLERCEIEEMIRSMYPVDAQKDTSIIRQGEYGSLLYVLEEGRVQVTKDSRFIRIMEAPCVFGELAILYHCERTASVKALTPCRIWAIDRQIFHSIMVNTAKSKHNATVTYLKRCRRFSRLTDGQLHLMASLAREEHWIFRTEIDNSQIAGRIYVISKGRITLRRQSTYSSTPELQSLGPGDIFGEIERVSPFLFLQSGTTGSPSPSSPPSSGGGLNPPQIPSNTHRKSLPIASSFDDRYFVDSVEGCHLLVMLVEQLVRSLDLSTAAGGSQALPSVDSEDSGAGTSLSTLTARTSLHSRFKTGDEDLKV</sequence>
<comment type="similarity">
    <text evidence="1">Belongs to the cAMP-dependent kinase regulatory chain family.</text>
</comment>
<dbReference type="GO" id="GO:0034236">
    <property type="term" value="F:protein kinase A catalytic subunit binding"/>
    <property type="evidence" value="ECO:0007669"/>
    <property type="project" value="TreeGrafter"/>
</dbReference>
<organism evidence="6 7">
    <name type="scientific">Ditylenchus destructor</name>
    <dbReference type="NCBI Taxonomy" id="166010"/>
    <lineage>
        <taxon>Eukaryota</taxon>
        <taxon>Metazoa</taxon>
        <taxon>Ecdysozoa</taxon>
        <taxon>Nematoda</taxon>
        <taxon>Chromadorea</taxon>
        <taxon>Rhabditida</taxon>
        <taxon>Tylenchina</taxon>
        <taxon>Tylenchomorpha</taxon>
        <taxon>Sphaerularioidea</taxon>
        <taxon>Anguinidae</taxon>
        <taxon>Anguininae</taxon>
        <taxon>Ditylenchus</taxon>
    </lineage>
</organism>
<evidence type="ECO:0000256" key="4">
    <source>
        <dbReference type="SAM" id="MobiDB-lite"/>
    </source>
</evidence>
<keyword evidence="3" id="KW-0114">cAMP</keyword>
<dbReference type="Pfam" id="PF00027">
    <property type="entry name" value="cNMP_binding"/>
    <property type="match status" value="1"/>
</dbReference>
<evidence type="ECO:0000256" key="2">
    <source>
        <dbReference type="ARBA" id="ARBA00022566"/>
    </source>
</evidence>
<reference evidence="6" key="1">
    <citation type="submission" date="2022-01" db="EMBL/GenBank/DDBJ databases">
        <title>Genome Sequence Resource for Two Populations of Ditylenchus destructor, the Migratory Endoparasitic Phytonematode.</title>
        <authorList>
            <person name="Zhang H."/>
            <person name="Lin R."/>
            <person name="Xie B."/>
        </authorList>
    </citation>
    <scope>NUCLEOTIDE SEQUENCE</scope>
    <source>
        <strain evidence="6">BazhouSP</strain>
    </source>
</reference>
<feature type="domain" description="Cyclic nucleotide-binding" evidence="5">
    <location>
        <begin position="77"/>
        <end position="192"/>
    </location>
</feature>
<dbReference type="InterPro" id="IPR050503">
    <property type="entry name" value="cAMP-dep_PK_reg_su-like"/>
</dbReference>
<keyword evidence="2" id="KW-0547">Nucleotide-binding</keyword>
<accession>A0AAD4N2D3</accession>
<dbReference type="GO" id="GO:0030552">
    <property type="term" value="F:cAMP binding"/>
    <property type="evidence" value="ECO:0007669"/>
    <property type="project" value="UniProtKB-KW"/>
</dbReference>
<proteinExistence type="inferred from homology"/>
<dbReference type="PROSITE" id="PS50042">
    <property type="entry name" value="CNMP_BINDING_3"/>
    <property type="match status" value="2"/>
</dbReference>
<dbReference type="GO" id="GO:0005952">
    <property type="term" value="C:cAMP-dependent protein kinase complex"/>
    <property type="evidence" value="ECO:0007669"/>
    <property type="project" value="InterPro"/>
</dbReference>
<dbReference type="AlphaFoldDB" id="A0AAD4N2D3"/>